<reference evidence="1" key="1">
    <citation type="submission" date="2025-08" db="UniProtKB">
        <authorList>
            <consortium name="Ensembl"/>
        </authorList>
    </citation>
    <scope>IDENTIFICATION</scope>
</reference>
<accession>A0A8C4UGU9</accession>
<dbReference type="AlphaFoldDB" id="A0A8C4UGU9"/>
<dbReference type="Ensembl" id="ENSFTIT00000013519.1">
    <property type="protein sequence ID" value="ENSFTIP00000012958.1"/>
    <property type="gene ID" value="ENSFTIG00000008659.1"/>
</dbReference>
<protein>
    <submittedName>
        <fullName evidence="1">Uncharacterized protein</fullName>
    </submittedName>
</protein>
<organism evidence="1 2">
    <name type="scientific">Falco tinnunculus</name>
    <name type="common">Common kestrel</name>
    <dbReference type="NCBI Taxonomy" id="100819"/>
    <lineage>
        <taxon>Eukaryota</taxon>
        <taxon>Metazoa</taxon>
        <taxon>Chordata</taxon>
        <taxon>Craniata</taxon>
        <taxon>Vertebrata</taxon>
        <taxon>Euteleostomi</taxon>
        <taxon>Archelosauria</taxon>
        <taxon>Archosauria</taxon>
        <taxon>Dinosauria</taxon>
        <taxon>Saurischia</taxon>
        <taxon>Theropoda</taxon>
        <taxon>Coelurosauria</taxon>
        <taxon>Aves</taxon>
        <taxon>Neognathae</taxon>
        <taxon>Neoaves</taxon>
        <taxon>Telluraves</taxon>
        <taxon>Australaves</taxon>
        <taxon>Falconiformes</taxon>
        <taxon>Falconidae</taxon>
        <taxon>Falco</taxon>
    </lineage>
</organism>
<sequence>MFYKQPPVGLYCGERHSKNVSSTANFIFPIRQWALCLVIFVCCHSELMAQPGKQSSSHDSQSCDPFISFIGTKPTKKPIAILSPFV</sequence>
<evidence type="ECO:0000313" key="1">
    <source>
        <dbReference type="Ensembl" id="ENSFTIP00000012958.1"/>
    </source>
</evidence>
<name>A0A8C4UGU9_FALTI</name>
<dbReference type="Proteomes" id="UP000694562">
    <property type="component" value="Unplaced"/>
</dbReference>
<proteinExistence type="predicted"/>
<keyword evidence="2" id="KW-1185">Reference proteome</keyword>
<evidence type="ECO:0000313" key="2">
    <source>
        <dbReference type="Proteomes" id="UP000694562"/>
    </source>
</evidence>
<reference evidence="1" key="2">
    <citation type="submission" date="2025-09" db="UniProtKB">
        <authorList>
            <consortium name="Ensembl"/>
        </authorList>
    </citation>
    <scope>IDENTIFICATION</scope>
</reference>